<dbReference type="Proteomes" id="UP000541535">
    <property type="component" value="Unassembled WGS sequence"/>
</dbReference>
<organism evidence="1 2">
    <name type="scientific">Pseudoduganella violacea</name>
    <dbReference type="NCBI Taxonomy" id="1715466"/>
    <lineage>
        <taxon>Bacteria</taxon>
        <taxon>Pseudomonadati</taxon>
        <taxon>Pseudomonadota</taxon>
        <taxon>Betaproteobacteria</taxon>
        <taxon>Burkholderiales</taxon>
        <taxon>Oxalobacteraceae</taxon>
        <taxon>Telluria group</taxon>
        <taxon>Pseudoduganella</taxon>
    </lineage>
</organism>
<protein>
    <submittedName>
        <fullName evidence="1">Uncharacterized protein</fullName>
    </submittedName>
</protein>
<evidence type="ECO:0000313" key="2">
    <source>
        <dbReference type="Proteomes" id="UP000541535"/>
    </source>
</evidence>
<evidence type="ECO:0000313" key="1">
    <source>
        <dbReference type="EMBL" id="MBB3121012.1"/>
    </source>
</evidence>
<reference evidence="1 2" key="1">
    <citation type="submission" date="2020-08" db="EMBL/GenBank/DDBJ databases">
        <title>Genomic Encyclopedia of Type Strains, Phase III (KMG-III): the genomes of soil and plant-associated and newly described type strains.</title>
        <authorList>
            <person name="Whitman W."/>
        </authorList>
    </citation>
    <scope>NUCLEOTIDE SEQUENCE [LARGE SCALE GENOMIC DNA]</scope>
    <source>
        <strain evidence="1 2">CECT 8897</strain>
    </source>
</reference>
<comment type="caution">
    <text evidence="1">The sequence shown here is derived from an EMBL/GenBank/DDBJ whole genome shotgun (WGS) entry which is preliminary data.</text>
</comment>
<sequence length="161" mass="18889">MSMREIIERAFGGWVRPNEMIDVPAPLSGDHEDALSFARRDWRDITREDWEKHSGAITAFSPAAFRYFLGSVMCLSAQRPDQWFWPADTVLGMLDRSPLPEYWSEFFSERFMGFSEAEYEALSEWILLLSNYQSEAWNDACDRAFDTIQLLKEESRRRLKS</sequence>
<gene>
    <name evidence="1" type="ORF">FHS03_004085</name>
</gene>
<keyword evidence="2" id="KW-1185">Reference proteome</keyword>
<accession>A0A7W5FVN7</accession>
<name>A0A7W5FVN7_9BURK</name>
<dbReference type="EMBL" id="JACHXD010000013">
    <property type="protein sequence ID" value="MBB3121012.1"/>
    <property type="molecule type" value="Genomic_DNA"/>
</dbReference>
<dbReference type="AlphaFoldDB" id="A0A7W5FVN7"/>
<proteinExistence type="predicted"/>